<dbReference type="InterPro" id="IPR055140">
    <property type="entry name" value="Thiolase_C_2"/>
</dbReference>
<dbReference type="Gene3D" id="3.40.47.10">
    <property type="match status" value="1"/>
</dbReference>
<dbReference type="PANTHER" id="PTHR42870:SF1">
    <property type="entry name" value="NON-SPECIFIC LIPID-TRANSFER PROTEIN-LIKE 2"/>
    <property type="match status" value="1"/>
</dbReference>
<dbReference type="AlphaFoldDB" id="A0A9X2CJB5"/>
<dbReference type="Pfam" id="PF00108">
    <property type="entry name" value="Thiolase_N"/>
    <property type="match status" value="1"/>
</dbReference>
<proteinExistence type="predicted"/>
<keyword evidence="1" id="KW-0808">Transferase</keyword>
<comment type="caution">
    <text evidence="4">The sequence shown here is derived from an EMBL/GenBank/DDBJ whole genome shotgun (WGS) entry which is preliminary data.</text>
</comment>
<reference evidence="4" key="1">
    <citation type="submission" date="2022-01" db="EMBL/GenBank/DDBJ databases">
        <title>Whole genome-based taxonomy of the Shewanellaceae.</title>
        <authorList>
            <person name="Martin-Rodriguez A.J."/>
        </authorList>
    </citation>
    <scope>NUCLEOTIDE SEQUENCE</scope>
    <source>
        <strain evidence="4">DSM 16422</strain>
    </source>
</reference>
<accession>A0A9X2CJB5</accession>
<dbReference type="Proteomes" id="UP001139333">
    <property type="component" value="Unassembled WGS sequence"/>
</dbReference>
<dbReference type="GO" id="GO:0003988">
    <property type="term" value="F:acetyl-CoA C-acyltransferase activity"/>
    <property type="evidence" value="ECO:0007669"/>
    <property type="project" value="UniProtKB-ARBA"/>
</dbReference>
<evidence type="ECO:0000256" key="1">
    <source>
        <dbReference type="ARBA" id="ARBA00022679"/>
    </source>
</evidence>
<protein>
    <submittedName>
        <fullName evidence="4">Lipid-transfer protein</fullName>
    </submittedName>
</protein>
<dbReference type="RefSeq" id="WP_248996642.1">
    <property type="nucleotide sequence ID" value="NZ_JAKIKP010000014.1"/>
</dbReference>
<gene>
    <name evidence="4" type="ORF">L2672_14930</name>
</gene>
<dbReference type="PROSITE" id="PS00098">
    <property type="entry name" value="THIOLASE_1"/>
    <property type="match status" value="1"/>
</dbReference>
<dbReference type="PANTHER" id="PTHR42870">
    <property type="entry name" value="ACETYL-COA C-ACETYLTRANSFERASE"/>
    <property type="match status" value="1"/>
</dbReference>
<evidence type="ECO:0000313" key="4">
    <source>
        <dbReference type="EMBL" id="MCL1143972.1"/>
    </source>
</evidence>
<dbReference type="CDD" id="cd00829">
    <property type="entry name" value="SCP-x_thiolase"/>
    <property type="match status" value="1"/>
</dbReference>
<organism evidence="4 5">
    <name type="scientific">Shewanella gaetbuli</name>
    <dbReference type="NCBI Taxonomy" id="220752"/>
    <lineage>
        <taxon>Bacteria</taxon>
        <taxon>Pseudomonadati</taxon>
        <taxon>Pseudomonadota</taxon>
        <taxon>Gammaproteobacteria</taxon>
        <taxon>Alteromonadales</taxon>
        <taxon>Shewanellaceae</taxon>
        <taxon>Shewanella</taxon>
    </lineage>
</organism>
<evidence type="ECO:0000259" key="2">
    <source>
        <dbReference type="Pfam" id="PF00108"/>
    </source>
</evidence>
<dbReference type="EMBL" id="JAKIKP010000014">
    <property type="protein sequence ID" value="MCL1143972.1"/>
    <property type="molecule type" value="Genomic_DNA"/>
</dbReference>
<evidence type="ECO:0000313" key="5">
    <source>
        <dbReference type="Proteomes" id="UP001139333"/>
    </source>
</evidence>
<dbReference type="PIRSF" id="PIRSF000429">
    <property type="entry name" value="Ac-CoA_Ac_transf"/>
    <property type="match status" value="1"/>
</dbReference>
<dbReference type="InterPro" id="IPR020615">
    <property type="entry name" value="Thiolase_acyl_enz_int_AS"/>
</dbReference>
<feature type="domain" description="Thiolase N-terminal" evidence="2">
    <location>
        <begin position="7"/>
        <end position="186"/>
    </location>
</feature>
<dbReference type="SUPFAM" id="SSF53901">
    <property type="entry name" value="Thiolase-like"/>
    <property type="match status" value="2"/>
</dbReference>
<dbReference type="InterPro" id="IPR002155">
    <property type="entry name" value="Thiolase"/>
</dbReference>
<dbReference type="InterPro" id="IPR016039">
    <property type="entry name" value="Thiolase-like"/>
</dbReference>
<dbReference type="Pfam" id="PF22691">
    <property type="entry name" value="Thiolase_C_1"/>
    <property type="match status" value="1"/>
</dbReference>
<dbReference type="NCBIfam" id="NF006102">
    <property type="entry name" value="PRK08256.1"/>
    <property type="match status" value="1"/>
</dbReference>
<evidence type="ECO:0000259" key="3">
    <source>
        <dbReference type="Pfam" id="PF22691"/>
    </source>
</evidence>
<sequence length="389" mass="41720">MNYVAVAGVGLTPFCKPGLHKPYRLMAANAISQALVNANIEPHLIQQAFCSYIYGDSTCGQHALYEVMQTGIPIINVNNNCASGSTALYLARQAVMSGEVDCALAFGFEEMQPGALTEQWSNRESPLTRIEQVLAEFAAPQGPVALKAFGQAGRYYMDTYNVSAKLFAQVAEKSRRHAMNNPHALFRMPLCADQVLAEKIIYDNYLTRLMACPPTCGAAAVIVCNEQFAKQHGVNSPIKILAQAMTTDTKDSWKNPINAVGQSMTQQAANKVYDSSGVSPEDIDVIELHDCFTPNEVITYEALQLCPEGEAIKFITEGSNTYGGKCVIGPSGGLMSKGHPIGATGLAQCAELVLQLRGNAGNRQVPKAKLALQHNIGLGGAAVVTLYGQ</sequence>
<name>A0A9X2CJB5_9GAMM</name>
<dbReference type="InterPro" id="IPR020616">
    <property type="entry name" value="Thiolase_N"/>
</dbReference>
<keyword evidence="5" id="KW-1185">Reference proteome</keyword>
<feature type="domain" description="Thiolase C-terminal" evidence="3">
    <location>
        <begin position="262"/>
        <end position="382"/>
    </location>
</feature>